<keyword evidence="4" id="KW-1185">Reference proteome</keyword>
<dbReference type="OrthoDB" id="9803279at2"/>
<keyword evidence="3" id="KW-0808">Transferase</keyword>
<dbReference type="InterPro" id="IPR001296">
    <property type="entry name" value="Glyco_trans_1"/>
</dbReference>
<reference evidence="3 4" key="1">
    <citation type="submission" date="2019-03" db="EMBL/GenBank/DDBJ databases">
        <title>This is whole genome sequence of Paenibacillus sp MS74 strain.</title>
        <authorList>
            <person name="Trinh H.N."/>
        </authorList>
    </citation>
    <scope>NUCLEOTIDE SEQUENCE [LARGE SCALE GENOMIC DNA]</scope>
    <source>
        <strain evidence="3 4">MS74</strain>
    </source>
</reference>
<evidence type="ECO:0000313" key="4">
    <source>
        <dbReference type="Proteomes" id="UP000295636"/>
    </source>
</evidence>
<dbReference type="InterPro" id="IPR050194">
    <property type="entry name" value="Glycosyltransferase_grp1"/>
</dbReference>
<dbReference type="CDD" id="cd03801">
    <property type="entry name" value="GT4_PimA-like"/>
    <property type="match status" value="1"/>
</dbReference>
<evidence type="ECO:0000259" key="1">
    <source>
        <dbReference type="Pfam" id="PF00534"/>
    </source>
</evidence>
<protein>
    <submittedName>
        <fullName evidence="3">Glycosyltransferase family 1 protein</fullName>
    </submittedName>
</protein>
<dbReference type="SUPFAM" id="SSF53756">
    <property type="entry name" value="UDP-Glycosyltransferase/glycogen phosphorylase"/>
    <property type="match status" value="1"/>
</dbReference>
<dbReference type="RefSeq" id="WP_133225019.1">
    <property type="nucleotide sequence ID" value="NZ_SMRT01000001.1"/>
</dbReference>
<name>A0A4R5KWB5_9BACL</name>
<feature type="domain" description="Glycosyl transferase family 1" evidence="1">
    <location>
        <begin position="232"/>
        <end position="373"/>
    </location>
</feature>
<sequence length="430" mass="48345">MRIAWIGPMPNNDGGAVGVGRQLLLELSRQGVEVDCYFVGTEASVPDVLKKEGNLTFHCHPSSWQWNRWYSRNNYMAFVTGQFANLRCELKLAEELLRKHKQKPYDLVYQFSHIELHALRRFKKQLPPIVLHPEVHAAGELRWHRKEAHLAKVSESWITRSSIRLLLMARSFVQKRHIKDADYIMSISKNFADDLRTDYNLAPEKVAYIVPNPIDVERYYPNPGGSRSGTDGRLTFLFVSRLAVRKGVEMMVELSHRLDDISDQARIVIVGNYSLWSNYRGLLDRLNPKVAAYIGSVSGGDMAGLYHSADALIQPSHYEPFGLTVGEALACGLPVVTSDKVGAAEDVDPACCRVFPAGNMDELERHVRMLFHELRSPGKQAINETARSEAVRLFADPVVGEELVSILHEVCRSGAKRKAKPVSEGNMAVN</sequence>
<feature type="domain" description="Glycosyltransferase subfamily 4-like N-terminal" evidence="2">
    <location>
        <begin position="14"/>
        <end position="218"/>
    </location>
</feature>
<dbReference type="PANTHER" id="PTHR45947">
    <property type="entry name" value="SULFOQUINOVOSYL TRANSFERASE SQD2"/>
    <property type="match status" value="1"/>
</dbReference>
<organism evidence="3 4">
    <name type="scientific">Paenibacillus piri</name>
    <dbReference type="NCBI Taxonomy" id="2547395"/>
    <lineage>
        <taxon>Bacteria</taxon>
        <taxon>Bacillati</taxon>
        <taxon>Bacillota</taxon>
        <taxon>Bacilli</taxon>
        <taxon>Bacillales</taxon>
        <taxon>Paenibacillaceae</taxon>
        <taxon>Paenibacillus</taxon>
    </lineage>
</organism>
<comment type="caution">
    <text evidence="3">The sequence shown here is derived from an EMBL/GenBank/DDBJ whole genome shotgun (WGS) entry which is preliminary data.</text>
</comment>
<dbReference type="Pfam" id="PF00534">
    <property type="entry name" value="Glycos_transf_1"/>
    <property type="match status" value="1"/>
</dbReference>
<evidence type="ECO:0000259" key="2">
    <source>
        <dbReference type="Pfam" id="PF13439"/>
    </source>
</evidence>
<accession>A0A4R5KWB5</accession>
<dbReference type="Proteomes" id="UP000295636">
    <property type="component" value="Unassembled WGS sequence"/>
</dbReference>
<dbReference type="Gene3D" id="3.40.50.2000">
    <property type="entry name" value="Glycogen Phosphorylase B"/>
    <property type="match status" value="2"/>
</dbReference>
<proteinExistence type="predicted"/>
<dbReference type="AlphaFoldDB" id="A0A4R5KWB5"/>
<dbReference type="PANTHER" id="PTHR45947:SF3">
    <property type="entry name" value="SULFOQUINOVOSYL TRANSFERASE SQD2"/>
    <property type="match status" value="1"/>
</dbReference>
<dbReference type="GO" id="GO:0016757">
    <property type="term" value="F:glycosyltransferase activity"/>
    <property type="evidence" value="ECO:0007669"/>
    <property type="project" value="InterPro"/>
</dbReference>
<gene>
    <name evidence="3" type="ORF">E1757_01305</name>
</gene>
<dbReference type="EMBL" id="SMRT01000001">
    <property type="protein sequence ID" value="TDG00310.1"/>
    <property type="molecule type" value="Genomic_DNA"/>
</dbReference>
<evidence type="ECO:0000313" key="3">
    <source>
        <dbReference type="EMBL" id="TDG00310.1"/>
    </source>
</evidence>
<dbReference type="InterPro" id="IPR028098">
    <property type="entry name" value="Glyco_trans_4-like_N"/>
</dbReference>
<dbReference type="Pfam" id="PF13439">
    <property type="entry name" value="Glyco_transf_4"/>
    <property type="match status" value="1"/>
</dbReference>